<dbReference type="AlphaFoldDB" id="A0A066RUW3"/>
<keyword evidence="2" id="KW-1185">Reference proteome</keyword>
<name>A0A066RUW3_9GAMM</name>
<organism evidence="1 2">
    <name type="scientific">Photobacterium galatheae</name>
    <dbReference type="NCBI Taxonomy" id="1654360"/>
    <lineage>
        <taxon>Bacteria</taxon>
        <taxon>Pseudomonadati</taxon>
        <taxon>Pseudomonadota</taxon>
        <taxon>Gammaproteobacteria</taxon>
        <taxon>Vibrionales</taxon>
        <taxon>Vibrionaceae</taxon>
        <taxon>Photobacterium</taxon>
    </lineage>
</organism>
<comment type="caution">
    <text evidence="1">The sequence shown here is derived from an EMBL/GenBank/DDBJ whole genome shotgun (WGS) entry which is preliminary data.</text>
</comment>
<proteinExistence type="predicted"/>
<dbReference type="Proteomes" id="UP000027192">
    <property type="component" value="Unassembled WGS sequence"/>
</dbReference>
<evidence type="ECO:0008006" key="3">
    <source>
        <dbReference type="Google" id="ProtNLM"/>
    </source>
</evidence>
<evidence type="ECO:0000313" key="1">
    <source>
        <dbReference type="EMBL" id="KDM92906.1"/>
    </source>
</evidence>
<gene>
    <name evidence="1" type="ORF">EA58_03885</name>
</gene>
<dbReference type="STRING" id="1654360.EA58_03885"/>
<evidence type="ECO:0000313" key="2">
    <source>
        <dbReference type="Proteomes" id="UP000027192"/>
    </source>
</evidence>
<dbReference type="InterPro" id="IPR019289">
    <property type="entry name" value="Phage_tail_E/E"/>
</dbReference>
<accession>A0A066RUW3</accession>
<dbReference type="OrthoDB" id="7870527at2"/>
<reference evidence="1 2" key="1">
    <citation type="submission" date="2014-04" db="EMBL/GenBank/DDBJ databases">
        <title>Draft genome sequence of Photobacterium halotolerans S2753: a solonamide, ngercheumicin and holomycin producer.</title>
        <authorList>
            <person name="Machado H.R."/>
            <person name="Gram L."/>
        </authorList>
    </citation>
    <scope>NUCLEOTIDE SEQUENCE [LARGE SCALE GENOMIC DNA]</scope>
    <source>
        <strain evidence="1 2">S2753</strain>
    </source>
</reference>
<protein>
    <recommendedName>
        <fullName evidence="3">Phage tail assembly protein</fullName>
    </recommendedName>
</protein>
<dbReference type="EMBL" id="JMIB01000005">
    <property type="protein sequence ID" value="KDM92906.1"/>
    <property type="molecule type" value="Genomic_DNA"/>
</dbReference>
<dbReference type="Pfam" id="PF10109">
    <property type="entry name" value="Phage_TAC_7"/>
    <property type="match status" value="1"/>
</dbReference>
<sequence>MAYPSTKTEITLEYPVKIGATEITGLQMRRPRVKDQMIADKQNKHDSDKEIHLFALLCEVDPSVIQELDMDDYEAVKQVFLGFRKKNPPKNSESETSSAA</sequence>